<keyword evidence="1" id="KW-0732">Signal</keyword>
<accession>A0A9N9CJ27</accession>
<reference evidence="2" key="1">
    <citation type="submission" date="2021-06" db="EMBL/GenBank/DDBJ databases">
        <authorList>
            <person name="Kallberg Y."/>
            <person name="Tangrot J."/>
            <person name="Rosling A."/>
        </authorList>
    </citation>
    <scope>NUCLEOTIDE SEQUENCE</scope>
    <source>
        <strain evidence="2">MT106</strain>
    </source>
</reference>
<sequence length="273" mass="29569">MPSTNQTLLFSLIFCLYLTSAISQISNTTISNSTSSLSDTGCADYFGVSKCSTCQKTAYGASDDSISNCFALSNETLNGTVESVSTLLRSKCGLTCNQTAIMTLNENIQRDCQQELTEWAKQPDSINITKYILPDLWFSVYSAIPNRKALCSQDSNGSYCAANVSSKVIDYVSSLLSYGEDSYFYVELSPPDGLVSFITSSNSPIKTVSLPTHITCSNCYTALAKSWIDFFNMNPSSIPAVQSALDEYIKPIKGNLTQCPPPTSSNSACGYSM</sequence>
<keyword evidence="3" id="KW-1185">Reference proteome</keyword>
<comment type="caution">
    <text evidence="2">The sequence shown here is derived from an EMBL/GenBank/DDBJ whole genome shotgun (WGS) entry which is preliminary data.</text>
</comment>
<evidence type="ECO:0000256" key="1">
    <source>
        <dbReference type="SAM" id="SignalP"/>
    </source>
</evidence>
<protein>
    <submittedName>
        <fullName evidence="2">5647_t:CDS:1</fullName>
    </submittedName>
</protein>
<dbReference type="AlphaFoldDB" id="A0A9N9CJ27"/>
<evidence type="ECO:0000313" key="3">
    <source>
        <dbReference type="Proteomes" id="UP000789831"/>
    </source>
</evidence>
<organism evidence="2 3">
    <name type="scientific">Ambispora gerdemannii</name>
    <dbReference type="NCBI Taxonomy" id="144530"/>
    <lineage>
        <taxon>Eukaryota</taxon>
        <taxon>Fungi</taxon>
        <taxon>Fungi incertae sedis</taxon>
        <taxon>Mucoromycota</taxon>
        <taxon>Glomeromycotina</taxon>
        <taxon>Glomeromycetes</taxon>
        <taxon>Archaeosporales</taxon>
        <taxon>Ambisporaceae</taxon>
        <taxon>Ambispora</taxon>
    </lineage>
</organism>
<feature type="chain" id="PRO_5040287440" evidence="1">
    <location>
        <begin position="24"/>
        <end position="273"/>
    </location>
</feature>
<evidence type="ECO:0000313" key="2">
    <source>
        <dbReference type="EMBL" id="CAG8603636.1"/>
    </source>
</evidence>
<dbReference type="OrthoDB" id="2489141at2759"/>
<dbReference type="EMBL" id="CAJVPL010002219">
    <property type="protein sequence ID" value="CAG8603636.1"/>
    <property type="molecule type" value="Genomic_DNA"/>
</dbReference>
<dbReference type="Proteomes" id="UP000789831">
    <property type="component" value="Unassembled WGS sequence"/>
</dbReference>
<feature type="signal peptide" evidence="1">
    <location>
        <begin position="1"/>
        <end position="23"/>
    </location>
</feature>
<gene>
    <name evidence="2" type="ORF">AGERDE_LOCUS9228</name>
</gene>
<name>A0A9N9CJ27_9GLOM</name>
<proteinExistence type="predicted"/>